<feature type="signal peptide" evidence="1">
    <location>
        <begin position="1"/>
        <end position="22"/>
    </location>
</feature>
<dbReference type="RefSeq" id="WP_341440056.1">
    <property type="nucleotide sequence ID" value="NZ_JBBPCN010000001.1"/>
</dbReference>
<evidence type="ECO:0000313" key="2">
    <source>
        <dbReference type="EMBL" id="MEK8069632.1"/>
    </source>
</evidence>
<keyword evidence="3" id="KW-1185">Reference proteome</keyword>
<evidence type="ECO:0000256" key="1">
    <source>
        <dbReference type="SAM" id="SignalP"/>
    </source>
</evidence>
<protein>
    <recommendedName>
        <fullName evidence="4">DUF3558 domain-containing protein</fullName>
    </recommendedName>
</protein>
<feature type="chain" id="PRO_5046513151" description="DUF3558 domain-containing protein" evidence="1">
    <location>
        <begin position="23"/>
        <end position="347"/>
    </location>
</feature>
<evidence type="ECO:0008006" key="4">
    <source>
        <dbReference type="Google" id="ProtNLM"/>
    </source>
</evidence>
<name>A0ABU9CQE3_9NOCA</name>
<keyword evidence="1" id="KW-0732">Signal</keyword>
<proteinExistence type="predicted"/>
<accession>A0ABU9CQE3</accession>
<reference evidence="2 3" key="1">
    <citation type="submission" date="2024-03" db="EMBL/GenBank/DDBJ databases">
        <title>Rhodococcus navarretei sp. nov. and Pseudarthrobacter quantumdoti sp. nov., two new species with the ability to biosynthesize Quantum Dots isolated from soil samples at Union Glacier, Antarctica.</title>
        <authorList>
            <person name="Vargas M."/>
        </authorList>
    </citation>
    <scope>NUCLEOTIDE SEQUENCE [LARGE SCALE GENOMIC DNA]</scope>
    <source>
        <strain evidence="2 3">EXRC-4A-4</strain>
    </source>
</reference>
<dbReference type="EMBL" id="JBBPCN010000001">
    <property type="protein sequence ID" value="MEK8069632.1"/>
    <property type="molecule type" value="Genomic_DNA"/>
</dbReference>
<dbReference type="Proteomes" id="UP001456513">
    <property type="component" value="Unassembled WGS sequence"/>
</dbReference>
<evidence type="ECO:0000313" key="3">
    <source>
        <dbReference type="Proteomes" id="UP001456513"/>
    </source>
</evidence>
<sequence length="347" mass="36784">MRRNWLLAAVALAMSVTTSGCAVVLLGNASSAGGSSPQNRYGFEMSEADQYLTDSAEFVRSLDPCGFLTEDDLAALGTVVQLRPDGELSTCTAELITGQSTVTDSVTINLDAYAPDPDDPDIEEVTIGGQQVYVNDLSTSSCNITFPLREVFDGADSGIMDGFRTKSGRSYARIEVYRPYEDACPSATPFAQSALGLLDDPPLRADSKYNLPLATKDPCGVLEHLPATWTVDRWSPDADPYGCTFTASSASLDENLVMLDVSLEYVSGDTRAEDPDTVRQGDYSVYTRELASTCIADIEVGNPVLGMPETDDSAARDARTVPTVSVMADGCDSAVALAVAAADVLTG</sequence>
<dbReference type="PROSITE" id="PS51257">
    <property type="entry name" value="PROKAR_LIPOPROTEIN"/>
    <property type="match status" value="1"/>
</dbReference>
<gene>
    <name evidence="2" type="ORF">AABD04_02070</name>
</gene>
<comment type="caution">
    <text evidence="2">The sequence shown here is derived from an EMBL/GenBank/DDBJ whole genome shotgun (WGS) entry which is preliminary data.</text>
</comment>
<organism evidence="2 3">
    <name type="scientific">Rhodococcus navarretei</name>
    <dbReference type="NCBI Taxonomy" id="3128981"/>
    <lineage>
        <taxon>Bacteria</taxon>
        <taxon>Bacillati</taxon>
        <taxon>Actinomycetota</taxon>
        <taxon>Actinomycetes</taxon>
        <taxon>Mycobacteriales</taxon>
        <taxon>Nocardiaceae</taxon>
        <taxon>Rhodococcus</taxon>
    </lineage>
</organism>